<name>A0A9P6WMZ8_9ASCO</name>
<organism evidence="3 4">
    <name type="scientific">Pichia californica</name>
    <dbReference type="NCBI Taxonomy" id="460514"/>
    <lineage>
        <taxon>Eukaryota</taxon>
        <taxon>Fungi</taxon>
        <taxon>Dikarya</taxon>
        <taxon>Ascomycota</taxon>
        <taxon>Saccharomycotina</taxon>
        <taxon>Pichiomycetes</taxon>
        <taxon>Pichiales</taxon>
        <taxon>Pichiaceae</taxon>
        <taxon>Pichia</taxon>
    </lineage>
</organism>
<feature type="compositionally biased region" description="Polar residues" evidence="1">
    <location>
        <begin position="444"/>
        <end position="453"/>
    </location>
</feature>
<dbReference type="InterPro" id="IPR053949">
    <property type="entry name" value="SBE2/SBE22_M"/>
</dbReference>
<reference evidence="3" key="1">
    <citation type="submission" date="2020-11" db="EMBL/GenBank/DDBJ databases">
        <title>Kefir isolates.</title>
        <authorList>
            <person name="Marcisauskas S."/>
            <person name="Kim Y."/>
            <person name="Blasche S."/>
        </authorList>
    </citation>
    <scope>NUCLEOTIDE SEQUENCE</scope>
    <source>
        <strain evidence="3">Olga-1</strain>
    </source>
</reference>
<feature type="compositionally biased region" description="Low complexity" evidence="1">
    <location>
        <begin position="203"/>
        <end position="227"/>
    </location>
</feature>
<dbReference type="Pfam" id="PF22874">
    <property type="entry name" value="SBE2_M"/>
    <property type="match status" value="1"/>
</dbReference>
<feature type="compositionally biased region" description="Low complexity" evidence="1">
    <location>
        <begin position="365"/>
        <end position="394"/>
    </location>
</feature>
<accession>A0A9P6WMZ8</accession>
<comment type="caution">
    <text evidence="3">The sequence shown here is derived from an EMBL/GenBank/DDBJ whole genome shotgun (WGS) entry which is preliminary data.</text>
</comment>
<dbReference type="AlphaFoldDB" id="A0A9P6WMZ8"/>
<dbReference type="EMBL" id="PUHW01000131">
    <property type="protein sequence ID" value="KAG0688688.1"/>
    <property type="molecule type" value="Genomic_DNA"/>
</dbReference>
<gene>
    <name evidence="3" type="ORF">C6P40_000676</name>
</gene>
<feature type="region of interest" description="Disordered" evidence="1">
    <location>
        <begin position="365"/>
        <end position="402"/>
    </location>
</feature>
<evidence type="ECO:0000313" key="3">
    <source>
        <dbReference type="EMBL" id="KAG0688688.1"/>
    </source>
</evidence>
<feature type="domain" description="SBE2/SBE22 middle" evidence="2">
    <location>
        <begin position="404"/>
        <end position="511"/>
    </location>
</feature>
<feature type="region of interest" description="Disordered" evidence="1">
    <location>
        <begin position="198"/>
        <end position="234"/>
    </location>
</feature>
<feature type="compositionally biased region" description="Polar residues" evidence="1">
    <location>
        <begin position="170"/>
        <end position="183"/>
    </location>
</feature>
<feature type="region of interest" description="Disordered" evidence="1">
    <location>
        <begin position="23"/>
        <end position="44"/>
    </location>
</feature>
<evidence type="ECO:0000256" key="1">
    <source>
        <dbReference type="SAM" id="MobiDB-lite"/>
    </source>
</evidence>
<proteinExistence type="predicted"/>
<evidence type="ECO:0000259" key="2">
    <source>
        <dbReference type="Pfam" id="PF22874"/>
    </source>
</evidence>
<feature type="compositionally biased region" description="Polar residues" evidence="1">
    <location>
        <begin position="23"/>
        <end position="41"/>
    </location>
</feature>
<protein>
    <recommendedName>
        <fullName evidence="2">SBE2/SBE22 middle domain-containing protein</fullName>
    </recommendedName>
</protein>
<evidence type="ECO:0000313" key="4">
    <source>
        <dbReference type="Proteomes" id="UP000697127"/>
    </source>
</evidence>
<feature type="region of interest" description="Disordered" evidence="1">
    <location>
        <begin position="433"/>
        <end position="453"/>
    </location>
</feature>
<dbReference type="OrthoDB" id="289721at2759"/>
<dbReference type="Proteomes" id="UP000697127">
    <property type="component" value="Unassembled WGS sequence"/>
</dbReference>
<feature type="compositionally biased region" description="Polar residues" evidence="1">
    <location>
        <begin position="143"/>
        <end position="162"/>
    </location>
</feature>
<keyword evidence="4" id="KW-1185">Reference proteome</keyword>
<feature type="region of interest" description="Disordered" evidence="1">
    <location>
        <begin position="143"/>
        <end position="183"/>
    </location>
</feature>
<sequence length="805" mass="90375">MSEKKRVASLSRGFGISVIATGDNAQSSKSGLPRIQTNAPGSTTIDDIDADISIVSQSTMTDAITDEIQNASIEEINSNTSNNPNNSNKSVIIHNINDENNNENENANNSNSKINTTKKDIQIDVSLSSSNLRRPSFNRIQKIHSSGQQQINNRSPTQNNIKAQIPPPKENSNYSEHSSSPQNIQFQKNVKTLPMSQRFKSTPSFHSPSPSMIPSPIINSKSNTSSPYLAQSRRSQHNLHSFSNNNNINQSNIRLPRRRSCQQLTKKQKDKLYEDDQDTFDDSSADIFMYNVPIASSASLRLFQNSNALKSTEVLRKAWNESESNIIIPPSPLPGKLSNASEIATFSNLPDEIPSPLIGLTSSSISSSIPTSNNNSSIPTSNSSPSNKIPKTPIGISNSNFESPSLMKNPSFNALSPTAQQLSTFYEYSSHNQAEEELKKRKQQSTPTTVDPTLSSVIDDLSLASSEKLAKLSVTRPSWIPPKEEAELHKHEKEFKRMIERTSKEALKTSKHQLKIQQERTIGDARLKYLSEKLSLTSSNCSEIRKYILITDIDSTTKFKIFRKLIIHKLGENTLLSPPFQKNDSNDLSFDEKFDKLDIISLLEPINKIPTKNEISCLETILQPIARPIPSNSVDINKLPKIPSLPIQTLLKRLAKIALIMLRCNYSTPQVRDLIYWLHAHILTVKFKEEFNKLLTKNSVSKQFKEFKDDYSILTVPTSMDLLLDLDEIFVCKCIEMLIVFWSLGNSRGVRIFIATVICVIRDYHFGWNNLQVIFHSKAHVYVGDGKQNEEKFFGRVIGHYALIK</sequence>